<keyword evidence="3" id="KW-1185">Reference proteome</keyword>
<name>Q21ES7_SACD2</name>
<dbReference type="HOGENOM" id="CLU_675787_0_0_6"/>
<dbReference type="Proteomes" id="UP000001947">
    <property type="component" value="Chromosome"/>
</dbReference>
<sequence length="453" mass="49659">MRVCVWRAEFIHGGPAAAWSPYIINFTVRCAMTNYDRKLSKPTSRGALSLLATAATGALLCSGMAMAGTLEQAKRMHDRLAGVPPTESVLLAMKAELDAGDAMAAAEIAMENDSFYNETIKNWAAPWTNREQNVFVPLNDYTATVIGFVRDELDFRELLYADIIYVGDGITPSYSNSSNAHYQAMEDAGVSLKDTLDRSLQSEVTGLPAEATSGVVTSRAASKAFLIAGTNRAAFRFTLMNHMCMDLEQVHDITRVPDRIRQDVSRSPGGDARVFLNGCMGCHAGMDPMAQGLAYYNYEYDPENDLTGENGQLVYNSEGDIDPETGTRVQAKYHFNSATFPYGFVTPDDKWDNYWREGVNKSLGWDTSLPGSGNGAKTMMMEMAHSQAFAQCQVKKVFKTVCLRDPDADYGIDGADGNPNDQATLNSWVTDFAANGYNIKRVFAQAADYCKGN</sequence>
<protein>
    <submittedName>
        <fullName evidence="2">Uncharacterized protein</fullName>
    </submittedName>
</protein>
<dbReference type="KEGG" id="sde:Sde_3547"/>
<organism evidence="2 3">
    <name type="scientific">Saccharophagus degradans (strain 2-40 / ATCC 43961 / DSM 17024)</name>
    <dbReference type="NCBI Taxonomy" id="203122"/>
    <lineage>
        <taxon>Bacteria</taxon>
        <taxon>Pseudomonadati</taxon>
        <taxon>Pseudomonadota</taxon>
        <taxon>Gammaproteobacteria</taxon>
        <taxon>Cellvibrionales</taxon>
        <taxon>Cellvibrionaceae</taxon>
        <taxon>Saccharophagus</taxon>
    </lineage>
</organism>
<keyword evidence="1" id="KW-1133">Transmembrane helix</keyword>
<keyword evidence="1" id="KW-0472">Membrane</keyword>
<evidence type="ECO:0000256" key="1">
    <source>
        <dbReference type="SAM" id="Phobius"/>
    </source>
</evidence>
<gene>
    <name evidence="2" type="ordered locus">Sde_3547</name>
</gene>
<evidence type="ECO:0000313" key="3">
    <source>
        <dbReference type="Proteomes" id="UP000001947"/>
    </source>
</evidence>
<keyword evidence="1" id="KW-0812">Transmembrane</keyword>
<dbReference type="eggNOG" id="ENOG502Z7WJ">
    <property type="taxonomic scope" value="Bacteria"/>
</dbReference>
<reference evidence="2 3" key="1">
    <citation type="journal article" date="2008" name="PLoS Genet.">
        <title>Complete genome sequence of the complex carbohydrate-degrading marine bacterium, Saccharophagus degradans strain 2-40 T.</title>
        <authorList>
            <person name="Weiner R.M."/>
            <person name="Taylor L.E.II."/>
            <person name="Henrissat B."/>
            <person name="Hauser L."/>
            <person name="Land M."/>
            <person name="Coutinho P.M."/>
            <person name="Rancurel C."/>
            <person name="Saunders E.H."/>
            <person name="Longmire A.G."/>
            <person name="Zhang H."/>
            <person name="Bayer E.A."/>
            <person name="Gilbert H.J."/>
            <person name="Larimer F."/>
            <person name="Zhulin I.B."/>
            <person name="Ekborg N.A."/>
            <person name="Lamed R."/>
            <person name="Richardson P.M."/>
            <person name="Borovok I."/>
            <person name="Hutcheson S."/>
        </authorList>
    </citation>
    <scope>NUCLEOTIDE SEQUENCE [LARGE SCALE GENOMIC DNA]</scope>
    <source>
        <strain evidence="3">2-40 / ATCC 43961 / DSM 17024</strain>
    </source>
</reference>
<dbReference type="EMBL" id="CP000282">
    <property type="protein sequence ID" value="ABD82802.1"/>
    <property type="molecule type" value="Genomic_DNA"/>
</dbReference>
<evidence type="ECO:0000313" key="2">
    <source>
        <dbReference type="EMBL" id="ABD82802.1"/>
    </source>
</evidence>
<feature type="transmembrane region" description="Helical" evidence="1">
    <location>
        <begin position="47"/>
        <end position="70"/>
    </location>
</feature>
<dbReference type="AlphaFoldDB" id="Q21ES7"/>
<accession>Q21ES7</accession>
<proteinExistence type="predicted"/>
<dbReference type="STRING" id="203122.Sde_3547"/>